<proteinExistence type="predicted"/>
<dbReference type="EMBL" id="BEGY01000035">
    <property type="protein sequence ID" value="GAX78755.1"/>
    <property type="molecule type" value="Genomic_DNA"/>
</dbReference>
<dbReference type="InterPro" id="IPR000571">
    <property type="entry name" value="Znf_CCCH"/>
</dbReference>
<reference evidence="7 8" key="1">
    <citation type="submission" date="2017-08" db="EMBL/GenBank/DDBJ databases">
        <title>Acidophilic green algal genome provides insights into adaptation to an acidic environment.</title>
        <authorList>
            <person name="Hirooka S."/>
            <person name="Hirose Y."/>
            <person name="Kanesaki Y."/>
            <person name="Higuchi S."/>
            <person name="Fujiwara T."/>
            <person name="Onuma R."/>
            <person name="Era A."/>
            <person name="Ohbayashi R."/>
            <person name="Uzuka A."/>
            <person name="Nozaki H."/>
            <person name="Yoshikawa H."/>
            <person name="Miyagishima S.Y."/>
        </authorList>
    </citation>
    <scope>NUCLEOTIDE SEQUENCE [LARGE SCALE GENOMIC DNA]</scope>
    <source>
        <strain evidence="7 8">NIES-2499</strain>
    </source>
</reference>
<evidence type="ECO:0000259" key="6">
    <source>
        <dbReference type="PROSITE" id="PS50103"/>
    </source>
</evidence>
<dbReference type="InterPro" id="IPR045877">
    <property type="entry name" value="ZFP36-like"/>
</dbReference>
<evidence type="ECO:0000313" key="8">
    <source>
        <dbReference type="Proteomes" id="UP000232323"/>
    </source>
</evidence>
<keyword evidence="2" id="KW-0677">Repeat</keyword>
<feature type="zinc finger region" description="C3H1-type" evidence="5">
    <location>
        <begin position="236"/>
        <end position="264"/>
    </location>
</feature>
<feature type="domain" description="C3H1-type" evidence="6">
    <location>
        <begin position="283"/>
        <end position="311"/>
    </location>
</feature>
<dbReference type="PROSITE" id="PS50103">
    <property type="entry name" value="ZF_C3H1"/>
    <property type="match status" value="3"/>
</dbReference>
<comment type="caution">
    <text evidence="7">The sequence shown here is derived from an EMBL/GenBank/DDBJ whole genome shotgun (WGS) entry which is preliminary data.</text>
</comment>
<dbReference type="STRING" id="1157962.A0A250X6R5"/>
<dbReference type="SMART" id="SM00356">
    <property type="entry name" value="ZnF_C3H1"/>
    <property type="match status" value="3"/>
</dbReference>
<protein>
    <recommendedName>
        <fullName evidence="6">C3H1-type domain-containing protein</fullName>
    </recommendedName>
</protein>
<dbReference type="GO" id="GO:0010468">
    <property type="term" value="P:regulation of gene expression"/>
    <property type="evidence" value="ECO:0007669"/>
    <property type="project" value="UniProtKB-ARBA"/>
</dbReference>
<keyword evidence="8" id="KW-1185">Reference proteome</keyword>
<organism evidence="7 8">
    <name type="scientific">Chlamydomonas eustigma</name>
    <dbReference type="NCBI Taxonomy" id="1157962"/>
    <lineage>
        <taxon>Eukaryota</taxon>
        <taxon>Viridiplantae</taxon>
        <taxon>Chlorophyta</taxon>
        <taxon>core chlorophytes</taxon>
        <taxon>Chlorophyceae</taxon>
        <taxon>CS clade</taxon>
        <taxon>Chlamydomonadales</taxon>
        <taxon>Chlamydomonadaceae</taxon>
        <taxon>Chlamydomonas</taxon>
    </lineage>
</organism>
<accession>A0A250X6R5</accession>
<dbReference type="SUPFAM" id="SSF90229">
    <property type="entry name" value="CCCH zinc finger"/>
    <property type="match status" value="3"/>
</dbReference>
<feature type="domain" description="C3H1-type" evidence="6">
    <location>
        <begin position="169"/>
        <end position="197"/>
    </location>
</feature>
<dbReference type="AlphaFoldDB" id="A0A250X6R5"/>
<dbReference type="Pfam" id="PF00642">
    <property type="entry name" value="zf-CCCH"/>
    <property type="match status" value="2"/>
</dbReference>
<feature type="zinc finger region" description="C3H1-type" evidence="5">
    <location>
        <begin position="283"/>
        <end position="311"/>
    </location>
</feature>
<dbReference type="Gene3D" id="4.10.1000.10">
    <property type="entry name" value="Zinc finger, CCCH-type"/>
    <property type="match status" value="3"/>
</dbReference>
<dbReference type="PANTHER" id="PTHR12547:SF18">
    <property type="entry name" value="PROTEIN TIS11"/>
    <property type="match status" value="1"/>
</dbReference>
<dbReference type="GO" id="GO:0008270">
    <property type="term" value="F:zinc ion binding"/>
    <property type="evidence" value="ECO:0007669"/>
    <property type="project" value="UniProtKB-KW"/>
</dbReference>
<gene>
    <name evidence="7" type="ORF">CEUSTIGMA_g6192.t1</name>
</gene>
<feature type="domain" description="C3H1-type" evidence="6">
    <location>
        <begin position="236"/>
        <end position="264"/>
    </location>
</feature>
<evidence type="ECO:0000256" key="4">
    <source>
        <dbReference type="ARBA" id="ARBA00022833"/>
    </source>
</evidence>
<keyword evidence="1 5" id="KW-0479">Metal-binding</keyword>
<dbReference type="PANTHER" id="PTHR12547">
    <property type="entry name" value="CCCH ZINC FINGER/TIS11-RELATED"/>
    <property type="match status" value="1"/>
</dbReference>
<dbReference type="OrthoDB" id="410307at2759"/>
<evidence type="ECO:0000256" key="1">
    <source>
        <dbReference type="ARBA" id="ARBA00022723"/>
    </source>
</evidence>
<sequence>MFPNVNFGNYQAASGMQMPTTATYQQGAYQTGQNSVSMPSITAAQMNTLMPTSSGGVQVSSLGTSDAMQQQMQAINNSSNMMQPLNQMAAMAGMTPAAMQQMYQQYAMRWAAMQRMGMGGMGATQMGMGMGMGGMLNMTSGMDNPSAFTLMSGGHMGLGTTDDSSKGVYWKTRICNKWKEGTCQVPSSQCRYAHGDAELRVLGSDQNNGAFNVSTAMNQSGMGMNKMGQGKPIETMKKTRLCQEFMTSGNCKYGMKCTFAHGQHELRSVGQMSNTPMEKRPEIHKTKLCLKFIQTGSCQYGARCTFAHGQGELRTASGMASQSVPQLQMQGNPSGPTSAPEGAASAIPLITTLSHHSVHVEPLQSHTNHPIIPEQAVGNVAGDDLASPGVTVGKRLRADASSIAGGEESAAKRTHLESEEPSVADLECSFCAQLVSTGRKKVLDVIMALENPKAKQLGCMIMAASNRIDQLWSKCTPTVLLDWLSKTQATITDKIDVLKTVVFHVHQDVTRPFQELFEKYVEMGLPPDMADFIFMVMEGKEGTATMSEYFHMLEVSKVLFGVNDDNYYAVSTAVAGIMMGM</sequence>
<evidence type="ECO:0000256" key="2">
    <source>
        <dbReference type="ARBA" id="ARBA00022737"/>
    </source>
</evidence>
<name>A0A250X6R5_9CHLO</name>
<dbReference type="FunFam" id="4.10.1000.10:FF:000001">
    <property type="entry name" value="zinc finger CCCH domain-containing protein 15-like"/>
    <property type="match status" value="1"/>
</dbReference>
<dbReference type="FunFam" id="4.10.1000.10:FF:000003">
    <property type="entry name" value="Zinc finger CCCH domain-containing protein"/>
    <property type="match status" value="1"/>
</dbReference>
<evidence type="ECO:0000313" key="7">
    <source>
        <dbReference type="EMBL" id="GAX78755.1"/>
    </source>
</evidence>
<dbReference type="GO" id="GO:0003729">
    <property type="term" value="F:mRNA binding"/>
    <property type="evidence" value="ECO:0007669"/>
    <property type="project" value="InterPro"/>
</dbReference>
<feature type="zinc finger region" description="C3H1-type" evidence="5">
    <location>
        <begin position="169"/>
        <end position="197"/>
    </location>
</feature>
<dbReference type="GO" id="GO:0051252">
    <property type="term" value="P:regulation of RNA metabolic process"/>
    <property type="evidence" value="ECO:0007669"/>
    <property type="project" value="UniProtKB-ARBA"/>
</dbReference>
<evidence type="ECO:0000256" key="5">
    <source>
        <dbReference type="PROSITE-ProRule" id="PRU00723"/>
    </source>
</evidence>
<dbReference type="Proteomes" id="UP000232323">
    <property type="component" value="Unassembled WGS sequence"/>
</dbReference>
<keyword evidence="3 5" id="KW-0863">Zinc-finger</keyword>
<dbReference type="InterPro" id="IPR036855">
    <property type="entry name" value="Znf_CCCH_sf"/>
</dbReference>
<keyword evidence="4 5" id="KW-0862">Zinc</keyword>
<evidence type="ECO:0000256" key="3">
    <source>
        <dbReference type="ARBA" id="ARBA00022771"/>
    </source>
</evidence>